<dbReference type="Proteomes" id="UP000674143">
    <property type="component" value="Unassembled WGS sequence"/>
</dbReference>
<dbReference type="AlphaFoldDB" id="A0A836GS22"/>
<dbReference type="PANTHER" id="PTHR44927">
    <property type="entry name" value="FK506-BINDING PROTEIN 15"/>
    <property type="match status" value="1"/>
</dbReference>
<dbReference type="RefSeq" id="XP_067061318.1">
    <property type="nucleotide sequence ID" value="XM_067204281.1"/>
</dbReference>
<feature type="coiled-coil region" evidence="1">
    <location>
        <begin position="330"/>
        <end position="364"/>
    </location>
</feature>
<comment type="caution">
    <text evidence="3">The sequence shown here is derived from an EMBL/GenBank/DDBJ whole genome shotgun (WGS) entry which is preliminary data.</text>
</comment>
<dbReference type="SMR" id="A0A836GS22"/>
<name>A0A836GS22_9TRYP</name>
<organism evidence="3 4">
    <name type="scientific">Leishmania orientalis</name>
    <dbReference type="NCBI Taxonomy" id="2249476"/>
    <lineage>
        <taxon>Eukaryota</taxon>
        <taxon>Discoba</taxon>
        <taxon>Euglenozoa</taxon>
        <taxon>Kinetoplastea</taxon>
        <taxon>Metakinetoplastina</taxon>
        <taxon>Trypanosomatida</taxon>
        <taxon>Trypanosomatidae</taxon>
        <taxon>Leishmaniinae</taxon>
        <taxon>Leishmania</taxon>
    </lineage>
</organism>
<evidence type="ECO:0000313" key="4">
    <source>
        <dbReference type="Proteomes" id="UP000674143"/>
    </source>
</evidence>
<feature type="coiled-coil region" evidence="1">
    <location>
        <begin position="665"/>
        <end position="692"/>
    </location>
</feature>
<evidence type="ECO:0000313" key="3">
    <source>
        <dbReference type="EMBL" id="KAG5472922.1"/>
    </source>
</evidence>
<sequence>MRLDLRFLGCRLSIAFYLQNFVVFCLISLEVLCEPMSTVDFTCVVSAVLFSFSESAGAYDEYGPVSCALIGSKTSDTAFKLGCYRDNKYICTATVLASNDAGAHIARDGAYVTFRDDDSRYWSLQFATEDAAIEFCAHVTVAMFGAAGEPTESILSCDVVKGKENKQIFVGDLVKAFYRAWVVQCSDSSTGLPSLGSLLEKESEDAVKFTAPASHQCVTTTMRGFEGMTVGMREGGQRFIVVPIKAKRGRGPNVNMCFYLEIARRKDQQASLKSQPHRASKMKVQPLSIEGDGGTAAGSLTRPLTVTSDFADGYSAIAANGFSKEQFLLVDRLRDQVFALTEQLRDTRRELDGVCASLKRHERQSGARSLTSAQIEYSIEHLLAESEAKKNAVEDKRALIGETEARNRELEARLAKFLQTTKTLGEEAKAALDDGASERIELDRQLTDTQARIVRLDSEVGDSSRHLHALKNVLRANDVRLKEDKIRLNVSVSDHQVNEEKLRTLQENYSEEVARRRLLESKLVSLQEELRSLQDDTELKESLMQQVKAKTESDSTHYAQLIQQEREQAAIELRQLKQDLIEELARRDRQYEEAKERVAAEAYEQGMAQGVEEGLADAANEGDMIAHDMAVNAQRCKAEAAALQVRVQANLAANEADERHLTSQIESLQASLTRVLRDNNSLSRQLEAVQEEHAVKVGEVYQRLVRLISVCGTAPISQSCLAAMMRAAESGAEFDPFSFQQLEASKEAQLARDERVAVSAWVRASVYNQPTRMPPLRPPFPYAPSSKGPMLSAEAMGTKVLLSPGVHQRLPMPMEPGASIEAATPAPVPSTILATPQVVESVILAPSLTPSPSPAAPAPSSAVAVYQHNAPQNTAAIPKASPRKRVQFPSTKIRYLGEDGATGRAATPTHQRPPSP</sequence>
<dbReference type="GeneID" id="92358215"/>
<accession>A0A836GS22</accession>
<gene>
    <name evidence="3" type="ORF">LSCM4_02248</name>
</gene>
<protein>
    <submittedName>
        <fullName evidence="3">Uncharacterized protein</fullName>
    </submittedName>
</protein>
<dbReference type="KEGG" id="loi:92358215"/>
<keyword evidence="4" id="KW-1185">Reference proteome</keyword>
<evidence type="ECO:0000256" key="1">
    <source>
        <dbReference type="SAM" id="Coils"/>
    </source>
</evidence>
<reference evidence="4" key="1">
    <citation type="journal article" date="2021" name="Microbiol. Resour. Announc.">
        <title>LGAAP: Leishmaniinae Genome Assembly and Annotation Pipeline.</title>
        <authorList>
            <person name="Almutairi H."/>
            <person name="Urbaniak M.D."/>
            <person name="Bates M.D."/>
            <person name="Jariyapan N."/>
            <person name="Kwakye-Nuako G."/>
            <person name="Thomaz-Soccol V."/>
            <person name="Al-Salem W.S."/>
            <person name="Dillon R.J."/>
            <person name="Bates P.A."/>
            <person name="Gatherer D."/>
        </authorList>
    </citation>
    <scope>NUCLEOTIDE SEQUENCE [LARGE SCALE GENOMIC DNA]</scope>
</reference>
<keyword evidence="1" id="KW-0175">Coiled coil</keyword>
<proteinExistence type="predicted"/>
<feature type="coiled-coil region" evidence="1">
    <location>
        <begin position="502"/>
        <end position="601"/>
    </location>
</feature>
<dbReference type="EMBL" id="JAFHLR010000030">
    <property type="protein sequence ID" value="KAG5472922.1"/>
    <property type="molecule type" value="Genomic_DNA"/>
</dbReference>
<reference evidence="4" key="2">
    <citation type="journal article" date="2021" name="Sci. Data">
        <title>Chromosome-scale genome sequencing, assembly and annotation of six genomes from subfamily Leishmaniinae.</title>
        <authorList>
            <person name="Almutairi H."/>
            <person name="Urbaniak M.D."/>
            <person name="Bates M.D."/>
            <person name="Jariyapan N."/>
            <person name="Kwakye-Nuako G."/>
            <person name="Thomaz Soccol V."/>
            <person name="Al-Salem W.S."/>
            <person name="Dillon R.J."/>
            <person name="Bates P.A."/>
            <person name="Gatherer D."/>
        </authorList>
    </citation>
    <scope>NUCLEOTIDE SEQUENCE [LARGE SCALE GENOMIC DNA]</scope>
</reference>
<dbReference type="PANTHER" id="PTHR44927:SF1">
    <property type="entry name" value="FK506-BINDING PROTEIN 15"/>
    <property type="match status" value="1"/>
</dbReference>
<evidence type="ECO:0000256" key="2">
    <source>
        <dbReference type="SAM" id="MobiDB-lite"/>
    </source>
</evidence>
<feature type="region of interest" description="Disordered" evidence="2">
    <location>
        <begin position="890"/>
        <end position="916"/>
    </location>
</feature>
<feature type="coiled-coil region" evidence="1">
    <location>
        <begin position="393"/>
        <end position="420"/>
    </location>
</feature>